<dbReference type="PANTHER" id="PTHR35147">
    <property type="entry name" value="CHEMORECEPTOR GLUTAMINE DEAMIDASE CHED-RELATED"/>
    <property type="match status" value="1"/>
</dbReference>
<gene>
    <name evidence="3" type="primary">cheD</name>
    <name evidence="4" type="ORF">PRVXH_001396</name>
</gene>
<evidence type="ECO:0000313" key="4">
    <source>
        <dbReference type="EMBL" id="XCI27494.1"/>
    </source>
</evidence>
<accession>A0AAU8HNZ7</accession>
<organism evidence="4">
    <name type="scientific">Proteinivorax hydrogeniformans</name>
    <dbReference type="NCBI Taxonomy" id="1826727"/>
    <lineage>
        <taxon>Bacteria</taxon>
        <taxon>Bacillati</taxon>
        <taxon>Bacillota</taxon>
        <taxon>Clostridia</taxon>
        <taxon>Eubacteriales</taxon>
        <taxon>Proteinivoracaceae</taxon>
        <taxon>Proteinivorax</taxon>
    </lineage>
</organism>
<dbReference type="EMBL" id="CP159485">
    <property type="protein sequence ID" value="XCI27494.1"/>
    <property type="molecule type" value="Genomic_DNA"/>
</dbReference>
<dbReference type="InterPro" id="IPR005659">
    <property type="entry name" value="Chemorcpt_Glu_NH3ase_CheD"/>
</dbReference>
<dbReference type="Pfam" id="PF03975">
    <property type="entry name" value="CheD"/>
    <property type="match status" value="1"/>
</dbReference>
<dbReference type="AlphaFoldDB" id="A0AAU8HNZ7"/>
<comment type="function">
    <text evidence="3">Probably deamidates glutamine residues to glutamate on methyl-accepting chemotaxis receptors (MCPs), playing an important role in chemotaxis.</text>
</comment>
<dbReference type="GO" id="GO:0006935">
    <property type="term" value="P:chemotaxis"/>
    <property type="evidence" value="ECO:0007669"/>
    <property type="project" value="UniProtKB-UniRule"/>
</dbReference>
<dbReference type="GO" id="GO:0050568">
    <property type="term" value="F:protein-glutamine glutaminase activity"/>
    <property type="evidence" value="ECO:0007669"/>
    <property type="project" value="UniProtKB-UniRule"/>
</dbReference>
<evidence type="ECO:0000256" key="3">
    <source>
        <dbReference type="HAMAP-Rule" id="MF_01440"/>
    </source>
</evidence>
<keyword evidence="2 3" id="KW-0378">Hydrolase</keyword>
<dbReference type="InterPro" id="IPR011324">
    <property type="entry name" value="Cytotoxic_necrot_fac-like_cat"/>
</dbReference>
<evidence type="ECO:0000256" key="2">
    <source>
        <dbReference type="ARBA" id="ARBA00022801"/>
    </source>
</evidence>
<comment type="similarity">
    <text evidence="3">Belongs to the CheD family.</text>
</comment>
<dbReference type="HAMAP" id="MF_01440">
    <property type="entry name" value="CheD"/>
    <property type="match status" value="1"/>
</dbReference>
<proteinExistence type="inferred from homology"/>
<dbReference type="CDD" id="cd16352">
    <property type="entry name" value="CheD"/>
    <property type="match status" value="1"/>
</dbReference>
<comment type="catalytic activity">
    <reaction evidence="3">
        <text>L-glutaminyl-[protein] + H2O = L-glutamyl-[protein] + NH4(+)</text>
        <dbReference type="Rhea" id="RHEA:16441"/>
        <dbReference type="Rhea" id="RHEA-COMP:10207"/>
        <dbReference type="Rhea" id="RHEA-COMP:10208"/>
        <dbReference type="ChEBI" id="CHEBI:15377"/>
        <dbReference type="ChEBI" id="CHEBI:28938"/>
        <dbReference type="ChEBI" id="CHEBI:29973"/>
        <dbReference type="ChEBI" id="CHEBI:30011"/>
        <dbReference type="EC" id="3.5.1.44"/>
    </reaction>
</comment>
<protein>
    <recommendedName>
        <fullName evidence="3">Probable chemoreceptor glutamine deamidase CheD</fullName>
        <ecNumber evidence="3">3.5.1.44</ecNumber>
    </recommendedName>
</protein>
<sequence>MTDVLKVGMSEVKITSAPTMLKTTGLGSCIGLCMYDEKLKIGGMAHVMLPSSVNSKVSEFGAGKYADTAVEFLIKSLKAKGCKKLKAKIAGGAQMFTFSGGSDIMKVGARNVKAVKELLAEQNINIISEDTGGNKGRTIVFDTDNFHLIIRTIGSDQKTI</sequence>
<dbReference type="Gene3D" id="3.30.1330.200">
    <property type="match status" value="1"/>
</dbReference>
<dbReference type="PANTHER" id="PTHR35147:SF1">
    <property type="entry name" value="CHEMORECEPTOR GLUTAMINE DEAMIDASE CHED-RELATED"/>
    <property type="match status" value="1"/>
</dbReference>
<reference evidence="4" key="1">
    <citation type="journal article" date="2018" name="Antonie Van Leeuwenhoek">
        <title>Proteinivorax hydrogeniformans sp. nov., an anaerobic, haloalkaliphilic bacterium fermenting proteinaceous compounds with high hydrogen production.</title>
        <authorList>
            <person name="Boltyanskaya Y."/>
            <person name="Detkova E."/>
            <person name="Pimenov N."/>
            <person name="Kevbrin V."/>
        </authorList>
    </citation>
    <scope>NUCLEOTIDE SEQUENCE</scope>
    <source>
        <strain evidence="4">Z-710</strain>
    </source>
</reference>
<name>A0AAU8HNZ7_9FIRM</name>
<dbReference type="EC" id="3.5.1.44" evidence="3"/>
<dbReference type="RefSeq" id="WP_353892072.1">
    <property type="nucleotide sequence ID" value="NZ_CP159485.1"/>
</dbReference>
<evidence type="ECO:0000256" key="1">
    <source>
        <dbReference type="ARBA" id="ARBA00022500"/>
    </source>
</evidence>
<keyword evidence="1 3" id="KW-0145">Chemotaxis</keyword>
<reference evidence="4" key="2">
    <citation type="submission" date="2024-06" db="EMBL/GenBank/DDBJ databases">
        <authorList>
            <person name="Petrova K.O."/>
            <person name="Toshchakov S.V."/>
            <person name="Boltjanskaja Y.V."/>
            <person name="Kevbrin V.V."/>
        </authorList>
    </citation>
    <scope>NUCLEOTIDE SEQUENCE</scope>
    <source>
        <strain evidence="4">Z-710</strain>
    </source>
</reference>
<dbReference type="SUPFAM" id="SSF64438">
    <property type="entry name" value="CNF1/YfiH-like putative cysteine hydrolases"/>
    <property type="match status" value="1"/>
</dbReference>
<dbReference type="InterPro" id="IPR038592">
    <property type="entry name" value="CheD-like_sf"/>
</dbReference>